<gene>
    <name evidence="3" type="ORF">SI859A1_00576</name>
</gene>
<dbReference type="EMBL" id="AAPJ01000002">
    <property type="protein sequence ID" value="EAS50457.1"/>
    <property type="molecule type" value="Genomic_DNA"/>
</dbReference>
<organism evidence="3 4">
    <name type="scientific">Aurantimonas manganoxydans (strain ATCC BAA-1229 / DSM 21871 / SI85-9A1)</name>
    <dbReference type="NCBI Taxonomy" id="287752"/>
    <lineage>
        <taxon>Bacteria</taxon>
        <taxon>Pseudomonadati</taxon>
        <taxon>Pseudomonadota</taxon>
        <taxon>Alphaproteobacteria</taxon>
        <taxon>Hyphomicrobiales</taxon>
        <taxon>Aurantimonadaceae</taxon>
        <taxon>Aurantimonas</taxon>
    </lineage>
</organism>
<dbReference type="HOGENOM" id="CLU_045683_1_2_5"/>
<dbReference type="InterPro" id="IPR042100">
    <property type="entry name" value="Bug_dom1"/>
</dbReference>
<feature type="signal peptide" evidence="2">
    <location>
        <begin position="1"/>
        <end position="25"/>
    </location>
</feature>
<feature type="chain" id="PRO_5004197698" evidence="2">
    <location>
        <begin position="26"/>
        <end position="327"/>
    </location>
</feature>
<protein>
    <submittedName>
        <fullName evidence="3">Uncharacterized protein</fullName>
    </submittedName>
</protein>
<evidence type="ECO:0000313" key="3">
    <source>
        <dbReference type="EMBL" id="EAS50457.1"/>
    </source>
</evidence>
<proteinExistence type="inferred from homology"/>
<dbReference type="SUPFAM" id="SSF53850">
    <property type="entry name" value="Periplasmic binding protein-like II"/>
    <property type="match status" value="1"/>
</dbReference>
<dbReference type="OrthoDB" id="7246401at2"/>
<dbReference type="InterPro" id="IPR005064">
    <property type="entry name" value="BUG"/>
</dbReference>
<dbReference type="PANTHER" id="PTHR42928:SF5">
    <property type="entry name" value="BLR1237 PROTEIN"/>
    <property type="match status" value="1"/>
</dbReference>
<name>Q1YKR6_AURMS</name>
<dbReference type="BioCyc" id="AURANTIMONAS:SI859A1_00576-MONOMER"/>
<evidence type="ECO:0000313" key="4">
    <source>
        <dbReference type="Proteomes" id="UP000000321"/>
    </source>
</evidence>
<sequence length="327" mass="34461">MHHLRTLAATAATAAIVAIAAPAAAQDYPTKDIRLVVPWGAGGGTDGIARKVSAIAEKELGQTVYVENVEGGMSANGIMNVMAARPDGYTIGVLTYDSVITVPYQQLLPGYELDKLQMIGRLTNESDAIIVADDAPYQTIDDLIAAAKEAPGDVKVAIQNTGSRTHLAMLELEKLAGIDLDLIPYPGGAGPQKEAMLSGEVVIAVTSLGDFANLLDEGDARGLVEFSDAPNPTYSDVPDAKSAGLDLRSGSFIIVAAPARTPDDVVARLAEAYQQALEGEEFQEWVSKVGVTPGWLGPQEVTDWVAEQQEAVFAQFDKLKADGVIAQ</sequence>
<dbReference type="Gene3D" id="3.40.190.10">
    <property type="entry name" value="Periplasmic binding protein-like II"/>
    <property type="match status" value="1"/>
</dbReference>
<dbReference type="RefSeq" id="WP_009208452.1">
    <property type="nucleotide sequence ID" value="NZ_BBWP01000013.1"/>
</dbReference>
<dbReference type="Proteomes" id="UP000000321">
    <property type="component" value="Unassembled WGS sequence"/>
</dbReference>
<evidence type="ECO:0000256" key="2">
    <source>
        <dbReference type="SAM" id="SignalP"/>
    </source>
</evidence>
<evidence type="ECO:0000256" key="1">
    <source>
        <dbReference type="ARBA" id="ARBA00006987"/>
    </source>
</evidence>
<dbReference type="PANTHER" id="PTHR42928">
    <property type="entry name" value="TRICARBOXYLATE-BINDING PROTEIN"/>
    <property type="match status" value="1"/>
</dbReference>
<dbReference type="CDD" id="cd07012">
    <property type="entry name" value="PBP2_Bug_TTT"/>
    <property type="match status" value="1"/>
</dbReference>
<dbReference type="PIRSF" id="PIRSF017082">
    <property type="entry name" value="YflP"/>
    <property type="match status" value="1"/>
</dbReference>
<dbReference type="Pfam" id="PF03401">
    <property type="entry name" value="TctC"/>
    <property type="match status" value="1"/>
</dbReference>
<reference evidence="3 4" key="1">
    <citation type="journal article" date="2008" name="Appl. Environ. Microbiol.">
        <title>Genomic insights into Mn(II) oxidation by the marine alphaproteobacterium Aurantimonas sp. strain SI85-9A1.</title>
        <authorList>
            <person name="Dick G.J."/>
            <person name="Podell S."/>
            <person name="Johnson H.A."/>
            <person name="Rivera-Espinoza Y."/>
            <person name="Bernier-Latmani R."/>
            <person name="McCarthy J.K."/>
            <person name="Torpey J.W."/>
            <person name="Clement B.G."/>
            <person name="Gaasterland T."/>
            <person name="Tebo B.M."/>
        </authorList>
    </citation>
    <scope>NUCLEOTIDE SEQUENCE [LARGE SCALE GENOMIC DNA]</scope>
    <source>
        <strain evidence="3 4">SI85-9A1</strain>
    </source>
</reference>
<comment type="caution">
    <text evidence="3">The sequence shown here is derived from an EMBL/GenBank/DDBJ whole genome shotgun (WGS) entry which is preliminary data.</text>
</comment>
<keyword evidence="2" id="KW-0732">Signal</keyword>
<dbReference type="AlphaFoldDB" id="Q1YKR6"/>
<accession>Q1YKR6</accession>
<keyword evidence="4" id="KW-1185">Reference proteome</keyword>
<dbReference type="Gene3D" id="3.40.190.150">
    <property type="entry name" value="Bordetella uptake gene, domain 1"/>
    <property type="match status" value="1"/>
</dbReference>
<comment type="similarity">
    <text evidence="1">Belongs to the UPF0065 (bug) family.</text>
</comment>